<dbReference type="Pfam" id="PF01842">
    <property type="entry name" value="ACT"/>
    <property type="match status" value="1"/>
</dbReference>
<feature type="domain" description="HD" evidence="10">
    <location>
        <begin position="467"/>
        <end position="589"/>
    </location>
</feature>
<reference evidence="11 12" key="1">
    <citation type="submission" date="2024-03" db="EMBL/GenBank/DDBJ databases">
        <title>Community enrichment and isolation of bacterial strains for fucoidan degradation.</title>
        <authorList>
            <person name="Sichert A."/>
        </authorList>
    </citation>
    <scope>NUCLEOTIDE SEQUENCE [LARGE SCALE GENOMIC DNA]</scope>
    <source>
        <strain evidence="11 12">AS76</strain>
    </source>
</reference>
<dbReference type="NCBIfam" id="TIGR01693">
    <property type="entry name" value="UTase_glnD"/>
    <property type="match status" value="1"/>
</dbReference>
<dbReference type="InterPro" id="IPR003607">
    <property type="entry name" value="HD/PDEase_dom"/>
</dbReference>
<feature type="domain" description="ACT" evidence="9">
    <location>
        <begin position="822"/>
        <end position="899"/>
    </location>
</feature>
<evidence type="ECO:0000256" key="1">
    <source>
        <dbReference type="ARBA" id="ARBA00022679"/>
    </source>
</evidence>
<dbReference type="SUPFAM" id="SSF81301">
    <property type="entry name" value="Nucleotidyltransferase"/>
    <property type="match status" value="1"/>
</dbReference>
<proteinExistence type="inferred from homology"/>
<evidence type="ECO:0000256" key="4">
    <source>
        <dbReference type="ARBA" id="ARBA00022801"/>
    </source>
</evidence>
<dbReference type="Pfam" id="PF01966">
    <property type="entry name" value="HD"/>
    <property type="match status" value="1"/>
</dbReference>
<dbReference type="InterPro" id="IPR002934">
    <property type="entry name" value="Polymerase_NTP_transf_dom"/>
</dbReference>
<keyword evidence="5 8" id="KW-0460">Magnesium</keyword>
<feature type="region of interest" description="Uridylyltransferase" evidence="8">
    <location>
        <begin position="1"/>
        <end position="348"/>
    </location>
</feature>
<dbReference type="CDD" id="cd00077">
    <property type="entry name" value="HDc"/>
    <property type="match status" value="1"/>
</dbReference>
<keyword evidence="12" id="KW-1185">Reference proteome</keyword>
<dbReference type="PIRSF" id="PIRSF006288">
    <property type="entry name" value="PII_uridyltransf"/>
    <property type="match status" value="1"/>
</dbReference>
<dbReference type="PANTHER" id="PTHR47320">
    <property type="entry name" value="BIFUNCTIONAL URIDYLYLTRANSFERASE/URIDYLYL-REMOVING ENZYME"/>
    <property type="match status" value="1"/>
</dbReference>
<dbReference type="HAMAP" id="MF_00277">
    <property type="entry name" value="PII_uridylyl_transf"/>
    <property type="match status" value="1"/>
</dbReference>
<dbReference type="Pfam" id="PF01909">
    <property type="entry name" value="NTP_transf_2"/>
    <property type="match status" value="1"/>
</dbReference>
<dbReference type="Gene3D" id="1.10.3090.10">
    <property type="entry name" value="cca-adding enzyme, domain 2"/>
    <property type="match status" value="1"/>
</dbReference>
<keyword evidence="4 8" id="KW-0378">Hydrolase</keyword>
<comment type="domain">
    <text evidence="8">Has four distinct domains: an N-terminal nucleotidyltransferase (NT) domain responsible for UTase activity, a central HD domain that encodes UR activity, and two C-terminal ACT domains that seem to have a role in glutamine sensing.</text>
</comment>
<dbReference type="RefSeq" id="WP_342853978.1">
    <property type="nucleotide sequence ID" value="NZ_JBBMRA010000003.1"/>
</dbReference>
<dbReference type="InterPro" id="IPR013546">
    <property type="entry name" value="PII_UdlTrfase/GS_AdlTrfase"/>
</dbReference>
<feature type="domain" description="ACT" evidence="9">
    <location>
        <begin position="712"/>
        <end position="795"/>
    </location>
</feature>
<dbReference type="CDD" id="cd04900">
    <property type="entry name" value="ACT_UUR-like_1"/>
    <property type="match status" value="1"/>
</dbReference>
<dbReference type="PROSITE" id="PS51671">
    <property type="entry name" value="ACT"/>
    <property type="match status" value="2"/>
</dbReference>
<evidence type="ECO:0000256" key="7">
    <source>
        <dbReference type="ARBA" id="ARBA00047968"/>
    </source>
</evidence>
<protein>
    <recommendedName>
        <fullName evidence="8">Bifunctional uridylyltransferase/uridylyl-removing enzyme</fullName>
        <shortName evidence="8">UTase/UR</shortName>
    </recommendedName>
    <alternativeName>
        <fullName evidence="8">Bifunctional [protein-PII] modification enzyme</fullName>
    </alternativeName>
    <alternativeName>
        <fullName evidence="8">Bifunctional nitrogen sensor protein</fullName>
    </alternativeName>
    <domain>
        <recommendedName>
            <fullName evidence="8">[Protein-PII] uridylyltransferase</fullName>
            <shortName evidence="8">PII uridylyltransferase</shortName>
            <shortName evidence="8">UTase</shortName>
            <ecNumber evidence="8">2.7.7.59</ecNumber>
        </recommendedName>
    </domain>
    <domain>
        <recommendedName>
            <fullName evidence="8">[Protein-PII]-UMP uridylyl-removing enzyme</fullName>
            <shortName evidence="8">UR</shortName>
            <ecNumber evidence="8">3.1.4.-</ecNumber>
        </recommendedName>
    </domain>
</protein>
<dbReference type="NCBIfam" id="NF001366">
    <property type="entry name" value="PRK00275.1"/>
    <property type="match status" value="1"/>
</dbReference>
<evidence type="ECO:0000313" key="11">
    <source>
        <dbReference type="EMBL" id="MEM5535887.1"/>
    </source>
</evidence>
<keyword evidence="3" id="KW-0677">Repeat</keyword>
<comment type="activity regulation">
    <text evidence="8">Uridylyltransferase (UTase) activity is inhibited by glutamine, while glutamine activates uridylyl-removing (UR) activity.</text>
</comment>
<dbReference type="CDD" id="cd04899">
    <property type="entry name" value="ACT_ACR-UUR-like_2"/>
    <property type="match status" value="1"/>
</dbReference>
<gene>
    <name evidence="8" type="primary">glnD</name>
    <name evidence="11" type="ORF">WNY58_05720</name>
</gene>
<evidence type="ECO:0000256" key="3">
    <source>
        <dbReference type="ARBA" id="ARBA00022737"/>
    </source>
</evidence>
<sequence>MPITLQQQLAETEIINLSDFQNKLASAKSPIPVYKEALKEIHNNLDERFKAGEDIRKLVYGRAWEIDRILQSAWDQFEWPENQIALIAVGGYGRGELHPHSDVDLLILLSDTLNPEQHHDAISGFLTLLWDINLDIGSSVRTLSECYNEAQKDITIATNLIESRTLVGNNDLHTEMYDKVTSEGAWTDKEFFIAKLKEQKERHAKTNNTEYNLEPNLKNSPGGLRDLQTIGWVAKRHFGSTYIRDLVEDGFLTESELDLLNKGELYLWSVRYALHMICKRREDRLLFDHQRELANFFGYEDEDGKLAVEQFMSKYYRIAMAMSVFNGLLLQHFDEAILRADEEQVIKPLNNRFQIHNDFLEVTYDKVFEHHPFALMELFVLLAQNENIAGVRASTIRLLRDNSYRVDDDFRNDIRNTSLFMELMRSPERVSTQLKLMTRYGILGRYLPAFGSIIGQMQHDLFHIYTVDAHTMKVIQNCRQFRHNDAREEFPIAHRIVNQLPKVELLYIAALFHDIAKGRGGDHSDLGAEDAMEFCENHHLGKWDSHLVAWLVRNHLLMSMTAQRKDISDPEVIHRFAKQVRDVMHLDYLYVLTIADIHATNQTLWNSWRATLMRKLYTDTKRALRRGLENPINKEDRIEQVQNEALVILKRQGVNPDSFKELWRSIGDDYFLRETSQSIAEHTKAIIEHDRPHEPLVLIRQTSHRVFEGATEIFIYSQDFKNLFAATVSTMDQLHLNIQDARIIVTDCDEVLNTYTVLSDDNTPLSENPDHLSQIKQRLIEELDDPDDYPDIIQRRVPRQMKLFATPTQVYLSNDSVSQQTVLEVITPDRPGLLARIGGIFAEHNLSVRKARITSVGEKVEDFFFITDDEGNPLADPQLCQTLQDDICHQLDETIQHEQ</sequence>
<comment type="catalytic activity">
    <reaction evidence="7">
        <text>guanosine 3',5'-bis(diphosphate) + H2O = GDP + diphosphate + H(+)</text>
        <dbReference type="Rhea" id="RHEA:14253"/>
        <dbReference type="ChEBI" id="CHEBI:15377"/>
        <dbReference type="ChEBI" id="CHEBI:15378"/>
        <dbReference type="ChEBI" id="CHEBI:33019"/>
        <dbReference type="ChEBI" id="CHEBI:58189"/>
        <dbReference type="ChEBI" id="CHEBI:77828"/>
        <dbReference type="EC" id="3.1.7.2"/>
    </reaction>
</comment>
<comment type="caution">
    <text evidence="8">Lacks conserved residue(s) required for the propagation of feature annotation.</text>
</comment>
<dbReference type="InterPro" id="IPR006674">
    <property type="entry name" value="HD_domain"/>
</dbReference>
<comment type="catalytic activity">
    <reaction evidence="8">
        <text>[protein-PII]-L-tyrosine + UTP = [protein-PII]-uridylyl-L-tyrosine + diphosphate</text>
        <dbReference type="Rhea" id="RHEA:13673"/>
        <dbReference type="Rhea" id="RHEA-COMP:12147"/>
        <dbReference type="Rhea" id="RHEA-COMP:12148"/>
        <dbReference type="ChEBI" id="CHEBI:33019"/>
        <dbReference type="ChEBI" id="CHEBI:46398"/>
        <dbReference type="ChEBI" id="CHEBI:46858"/>
        <dbReference type="ChEBI" id="CHEBI:90602"/>
        <dbReference type="EC" id="2.7.7.59"/>
    </reaction>
</comment>
<comment type="catalytic activity">
    <reaction evidence="8">
        <text>[protein-PII]-uridylyl-L-tyrosine + H2O = [protein-PII]-L-tyrosine + UMP + H(+)</text>
        <dbReference type="Rhea" id="RHEA:48600"/>
        <dbReference type="Rhea" id="RHEA-COMP:12147"/>
        <dbReference type="Rhea" id="RHEA-COMP:12148"/>
        <dbReference type="ChEBI" id="CHEBI:15377"/>
        <dbReference type="ChEBI" id="CHEBI:15378"/>
        <dbReference type="ChEBI" id="CHEBI:46858"/>
        <dbReference type="ChEBI" id="CHEBI:57865"/>
        <dbReference type="ChEBI" id="CHEBI:90602"/>
    </reaction>
</comment>
<evidence type="ECO:0000256" key="6">
    <source>
        <dbReference type="ARBA" id="ARBA00023268"/>
    </source>
</evidence>
<evidence type="ECO:0000259" key="9">
    <source>
        <dbReference type="PROSITE" id="PS51671"/>
    </source>
</evidence>
<dbReference type="PROSITE" id="PS51831">
    <property type="entry name" value="HD"/>
    <property type="match status" value="1"/>
</dbReference>
<evidence type="ECO:0000313" key="12">
    <source>
        <dbReference type="Proteomes" id="UP001449225"/>
    </source>
</evidence>
<dbReference type="SMART" id="SM00471">
    <property type="entry name" value="HDc"/>
    <property type="match status" value="1"/>
</dbReference>
<dbReference type="InterPro" id="IPR002912">
    <property type="entry name" value="ACT_dom"/>
</dbReference>
<dbReference type="Proteomes" id="UP001449225">
    <property type="component" value="Unassembled WGS sequence"/>
</dbReference>
<accession>A0ABU9TRP6</accession>
<dbReference type="CDD" id="cd05401">
    <property type="entry name" value="NT_GlnE_GlnD_like"/>
    <property type="match status" value="1"/>
</dbReference>
<dbReference type="SUPFAM" id="SSF81593">
    <property type="entry name" value="Nucleotidyltransferase substrate binding subunit/domain"/>
    <property type="match status" value="1"/>
</dbReference>
<evidence type="ECO:0000256" key="2">
    <source>
        <dbReference type="ARBA" id="ARBA00022695"/>
    </source>
</evidence>
<name>A0ABU9TRP6_9GAMM</name>
<dbReference type="Gene3D" id="3.30.70.260">
    <property type="match status" value="1"/>
</dbReference>
<organism evidence="11 12">
    <name type="scientific">Neptuniibacter pectenicola</name>
    <dbReference type="NCBI Taxonomy" id="1806669"/>
    <lineage>
        <taxon>Bacteria</taxon>
        <taxon>Pseudomonadati</taxon>
        <taxon>Pseudomonadota</taxon>
        <taxon>Gammaproteobacteria</taxon>
        <taxon>Oceanospirillales</taxon>
        <taxon>Oceanospirillaceae</taxon>
        <taxon>Neptuniibacter</taxon>
    </lineage>
</organism>
<comment type="caution">
    <text evidence="11">The sequence shown here is derived from an EMBL/GenBank/DDBJ whole genome shotgun (WGS) entry which is preliminary data.</text>
</comment>
<dbReference type="EMBL" id="JBBMRA010000003">
    <property type="protein sequence ID" value="MEM5535887.1"/>
    <property type="molecule type" value="Genomic_DNA"/>
</dbReference>
<evidence type="ECO:0000259" key="10">
    <source>
        <dbReference type="PROSITE" id="PS51831"/>
    </source>
</evidence>
<comment type="similarity">
    <text evidence="8">Belongs to the GlnD family.</text>
</comment>
<evidence type="ECO:0000256" key="8">
    <source>
        <dbReference type="HAMAP-Rule" id="MF_00277"/>
    </source>
</evidence>
<comment type="cofactor">
    <cofactor evidence="8">
        <name>Mg(2+)</name>
        <dbReference type="ChEBI" id="CHEBI:18420"/>
    </cofactor>
</comment>
<dbReference type="PANTHER" id="PTHR47320:SF1">
    <property type="entry name" value="BIFUNCTIONAL URIDYLYLTRANSFERASE_URIDYLYL-REMOVING ENZYME"/>
    <property type="match status" value="1"/>
</dbReference>
<dbReference type="SUPFAM" id="SSF109604">
    <property type="entry name" value="HD-domain/PDEase-like"/>
    <property type="match status" value="1"/>
</dbReference>
<dbReference type="InterPro" id="IPR045865">
    <property type="entry name" value="ACT-like_dom_sf"/>
</dbReference>
<comment type="function">
    <text evidence="8">Modifies, by uridylylation and deuridylylation, the PII regulatory proteins (GlnB and homologs), in response to the nitrogen status of the cell that GlnD senses through the glutamine level. Under low glutamine levels, catalyzes the conversion of the PII proteins and UTP to PII-UMP and PPi, while under higher glutamine levels, GlnD hydrolyzes PII-UMP to PII and UMP (deuridylylation). Thus, controls uridylylation state and activity of the PII proteins, and plays an important role in the regulation of nitrogen metabolism.</text>
</comment>
<dbReference type="InterPro" id="IPR043519">
    <property type="entry name" value="NT_sf"/>
</dbReference>
<evidence type="ECO:0000256" key="5">
    <source>
        <dbReference type="ARBA" id="ARBA00022842"/>
    </source>
</evidence>
<keyword evidence="1 8" id="KW-0808">Transferase</keyword>
<keyword evidence="2 8" id="KW-0548">Nucleotidyltransferase</keyword>
<dbReference type="EC" id="2.7.7.59" evidence="8"/>
<dbReference type="EC" id="3.1.4.-" evidence="8"/>
<dbReference type="SUPFAM" id="SSF55021">
    <property type="entry name" value="ACT-like"/>
    <property type="match status" value="1"/>
</dbReference>
<dbReference type="InterPro" id="IPR010043">
    <property type="entry name" value="UTase/UR"/>
</dbReference>
<dbReference type="Pfam" id="PF08335">
    <property type="entry name" value="GlnD_UR_UTase"/>
    <property type="match status" value="1"/>
</dbReference>
<dbReference type="GO" id="GO:0008773">
    <property type="term" value="F:[protein-PII] uridylyltransferase activity"/>
    <property type="evidence" value="ECO:0007669"/>
    <property type="project" value="UniProtKB-EC"/>
</dbReference>
<keyword evidence="6 8" id="KW-0511">Multifunctional enzyme</keyword>